<keyword evidence="3" id="KW-0597">Phosphoprotein</keyword>
<dbReference type="SMART" id="SM00387">
    <property type="entry name" value="HATPase_c"/>
    <property type="match status" value="1"/>
</dbReference>
<comment type="catalytic activity">
    <reaction evidence="1">
        <text>ATP + protein L-histidine = ADP + protein N-phospho-L-histidine.</text>
        <dbReference type="EC" id="2.7.13.3"/>
    </reaction>
</comment>
<keyword evidence="11" id="KW-1133">Transmembrane helix</keyword>
<dbReference type="EMBL" id="JAVRHU010000002">
    <property type="protein sequence ID" value="MDT0621768.1"/>
    <property type="molecule type" value="Genomic_DNA"/>
</dbReference>
<evidence type="ECO:0000256" key="5">
    <source>
        <dbReference type="ARBA" id="ARBA00022741"/>
    </source>
</evidence>
<evidence type="ECO:0000256" key="11">
    <source>
        <dbReference type="SAM" id="Phobius"/>
    </source>
</evidence>
<dbReference type="PROSITE" id="PS50109">
    <property type="entry name" value="HIS_KIN"/>
    <property type="match status" value="1"/>
</dbReference>
<keyword evidence="4" id="KW-0808">Transferase</keyword>
<proteinExistence type="predicted"/>
<keyword evidence="6" id="KW-0418">Kinase</keyword>
<dbReference type="InterPro" id="IPR011712">
    <property type="entry name" value="Sig_transdc_His_kin_sub3_dim/P"/>
</dbReference>
<evidence type="ECO:0000256" key="7">
    <source>
        <dbReference type="ARBA" id="ARBA00022840"/>
    </source>
</evidence>
<dbReference type="CDD" id="cd16917">
    <property type="entry name" value="HATPase_UhpB-NarQ-NarX-like"/>
    <property type="match status" value="1"/>
</dbReference>
<dbReference type="Gene3D" id="1.20.5.1930">
    <property type="match status" value="1"/>
</dbReference>
<dbReference type="SUPFAM" id="SSF48452">
    <property type="entry name" value="TPR-like"/>
    <property type="match status" value="1"/>
</dbReference>
<keyword evidence="10" id="KW-0175">Coiled coil</keyword>
<dbReference type="PANTHER" id="PTHR24421:SF10">
    <property type="entry name" value="NITRATE_NITRITE SENSOR PROTEIN NARQ"/>
    <property type="match status" value="1"/>
</dbReference>
<organism evidence="13 14">
    <name type="scientific">Croceitalea vernalis</name>
    <dbReference type="NCBI Taxonomy" id="3075599"/>
    <lineage>
        <taxon>Bacteria</taxon>
        <taxon>Pseudomonadati</taxon>
        <taxon>Bacteroidota</taxon>
        <taxon>Flavobacteriia</taxon>
        <taxon>Flavobacteriales</taxon>
        <taxon>Flavobacteriaceae</taxon>
        <taxon>Croceitalea</taxon>
    </lineage>
</organism>
<dbReference type="InterPro" id="IPR019734">
    <property type="entry name" value="TPR_rpt"/>
</dbReference>
<dbReference type="GO" id="GO:0005524">
    <property type="term" value="F:ATP binding"/>
    <property type="evidence" value="ECO:0007669"/>
    <property type="project" value="UniProtKB-KW"/>
</dbReference>
<feature type="coiled-coil region" evidence="10">
    <location>
        <begin position="504"/>
        <end position="538"/>
    </location>
</feature>
<accession>A0ABU3BI02</accession>
<keyword evidence="9" id="KW-0802">TPR repeat</keyword>
<dbReference type="EC" id="2.7.13.3" evidence="2"/>
<dbReference type="InterPro" id="IPR005467">
    <property type="entry name" value="His_kinase_dom"/>
</dbReference>
<keyword evidence="5" id="KW-0547">Nucleotide-binding</keyword>
<evidence type="ECO:0000256" key="6">
    <source>
        <dbReference type="ARBA" id="ARBA00022777"/>
    </source>
</evidence>
<evidence type="ECO:0000256" key="8">
    <source>
        <dbReference type="ARBA" id="ARBA00023012"/>
    </source>
</evidence>
<sequence length="689" mass="79001">MRFGVVLLLNLIFFKGFGFQNTDPIDSTTIWLENVKTNHNLTAEQKDLYLERALRALSKSNPDSLDKISTTALKTRDSSLFRKYNKKVILLATELGENKVHAFAHWDLADFFKTKAPDSAFYHYQEAYSVFSSMELDSSNNYYPGQLLVQIGNLQDNIKDYVGAEISHTKAIQSLEKSSRKDKLYGAYNGLAISQGALNKFDKAIEYYEKAKEFIPYRKDKAGQERAYLSNENNIYAVYLKSHSYEKAYSMFENLLTKEKLLKKYPTLYARVLGSWAHSGLKGGALNIEDFETALIKSNKILDSINNEYIKARNQYFLGQVLAKKGDTLEAIQQIKIGQQIAEKTKNYDRLLKIYKELITLDKKNSAQYALSHIALNNELLQKERIIQDKFARIRMETDDILEENVELAKQKELYAGAALILLVLGLGIFTIISQQINNQKLKFKQKQQNSNQEIYNLMLSQHGKLEEGKKSEKKRISEELHDGILGQMLGIRLILSGLNERSDQDAIEQRAELIQKLQELEEEVRTISHELNASAYEKVHNFMVSIQDLIDKTKDSTNIEVNLHYTKDYNWDSLNSEMKINIYRIIQECLQNCIKHSKCKNITVSFETSEKVLNLNIIDDGIGFDNTKAKKGIGLKNIISRVKKMKGLLKIDSKTSKYTKVLMTFPLDSNIQKNLKPFITGKAIEEVL</sequence>
<evidence type="ECO:0000256" key="9">
    <source>
        <dbReference type="PROSITE-ProRule" id="PRU00339"/>
    </source>
</evidence>
<dbReference type="RefSeq" id="WP_311387784.1">
    <property type="nucleotide sequence ID" value="NZ_JAVRHU010000002.1"/>
</dbReference>
<dbReference type="PROSITE" id="PS50005">
    <property type="entry name" value="TPR"/>
    <property type="match status" value="1"/>
</dbReference>
<evidence type="ECO:0000256" key="2">
    <source>
        <dbReference type="ARBA" id="ARBA00012438"/>
    </source>
</evidence>
<evidence type="ECO:0000256" key="3">
    <source>
        <dbReference type="ARBA" id="ARBA00022553"/>
    </source>
</evidence>
<gene>
    <name evidence="13" type="ORF">RM520_09030</name>
</gene>
<keyword evidence="14" id="KW-1185">Reference proteome</keyword>
<dbReference type="SMART" id="SM00028">
    <property type="entry name" value="TPR"/>
    <property type="match status" value="3"/>
</dbReference>
<dbReference type="PANTHER" id="PTHR24421">
    <property type="entry name" value="NITRATE/NITRITE SENSOR PROTEIN NARX-RELATED"/>
    <property type="match status" value="1"/>
</dbReference>
<keyword evidence="11" id="KW-0472">Membrane</keyword>
<comment type="caution">
    <text evidence="13">The sequence shown here is derived from an EMBL/GenBank/DDBJ whole genome shotgun (WGS) entry which is preliminary data.</text>
</comment>
<evidence type="ECO:0000313" key="14">
    <source>
        <dbReference type="Proteomes" id="UP001250662"/>
    </source>
</evidence>
<feature type="domain" description="Histidine kinase" evidence="12">
    <location>
        <begin position="476"/>
        <end position="670"/>
    </location>
</feature>
<protein>
    <recommendedName>
        <fullName evidence="2">histidine kinase</fullName>
        <ecNumber evidence="2">2.7.13.3</ecNumber>
    </recommendedName>
</protein>
<evidence type="ECO:0000259" key="12">
    <source>
        <dbReference type="PROSITE" id="PS50109"/>
    </source>
</evidence>
<dbReference type="Pfam" id="PF02518">
    <property type="entry name" value="HATPase_c"/>
    <property type="match status" value="1"/>
</dbReference>
<dbReference type="InterPro" id="IPR011990">
    <property type="entry name" value="TPR-like_helical_dom_sf"/>
</dbReference>
<keyword evidence="11" id="KW-0812">Transmembrane</keyword>
<name>A0ABU3BI02_9FLAO</name>
<dbReference type="Pfam" id="PF07730">
    <property type="entry name" value="HisKA_3"/>
    <property type="match status" value="1"/>
</dbReference>
<dbReference type="Gene3D" id="1.25.40.10">
    <property type="entry name" value="Tetratricopeptide repeat domain"/>
    <property type="match status" value="1"/>
</dbReference>
<evidence type="ECO:0000313" key="13">
    <source>
        <dbReference type="EMBL" id="MDT0621768.1"/>
    </source>
</evidence>
<dbReference type="SUPFAM" id="SSF55874">
    <property type="entry name" value="ATPase domain of HSP90 chaperone/DNA topoisomerase II/histidine kinase"/>
    <property type="match status" value="1"/>
</dbReference>
<dbReference type="Proteomes" id="UP001250662">
    <property type="component" value="Unassembled WGS sequence"/>
</dbReference>
<dbReference type="Gene3D" id="3.30.565.10">
    <property type="entry name" value="Histidine kinase-like ATPase, C-terminal domain"/>
    <property type="match status" value="1"/>
</dbReference>
<feature type="repeat" description="TPR" evidence="9">
    <location>
        <begin position="185"/>
        <end position="218"/>
    </location>
</feature>
<keyword evidence="7 13" id="KW-0067">ATP-binding</keyword>
<evidence type="ECO:0000256" key="4">
    <source>
        <dbReference type="ARBA" id="ARBA00022679"/>
    </source>
</evidence>
<evidence type="ECO:0000256" key="1">
    <source>
        <dbReference type="ARBA" id="ARBA00000085"/>
    </source>
</evidence>
<dbReference type="InterPro" id="IPR050482">
    <property type="entry name" value="Sensor_HK_TwoCompSys"/>
</dbReference>
<reference evidence="13 14" key="1">
    <citation type="submission" date="2023-09" db="EMBL/GenBank/DDBJ databases">
        <authorList>
            <person name="Rey-Velasco X."/>
        </authorList>
    </citation>
    <scope>NUCLEOTIDE SEQUENCE [LARGE SCALE GENOMIC DNA]</scope>
    <source>
        <strain evidence="13 14">P007</strain>
    </source>
</reference>
<dbReference type="InterPro" id="IPR036890">
    <property type="entry name" value="HATPase_C_sf"/>
</dbReference>
<feature type="transmembrane region" description="Helical" evidence="11">
    <location>
        <begin position="414"/>
        <end position="433"/>
    </location>
</feature>
<evidence type="ECO:0000256" key="10">
    <source>
        <dbReference type="SAM" id="Coils"/>
    </source>
</evidence>
<keyword evidence="8" id="KW-0902">Two-component regulatory system</keyword>
<dbReference type="InterPro" id="IPR003594">
    <property type="entry name" value="HATPase_dom"/>
</dbReference>